<evidence type="ECO:0000313" key="3">
    <source>
        <dbReference type="Proteomes" id="UP001335648"/>
    </source>
</evidence>
<dbReference type="Proteomes" id="UP001335648">
    <property type="component" value="Unassembled WGS sequence"/>
</dbReference>
<gene>
    <name evidence="2" type="ORF">CesoFtcFv8_000585</name>
</gene>
<proteinExistence type="predicted"/>
<comment type="caution">
    <text evidence="2">The sequence shown here is derived from an EMBL/GenBank/DDBJ whole genome shotgun (WGS) entry which is preliminary data.</text>
</comment>
<sequence>MLTLAHMGLPAECSMEGTTHRMSFGRKCAAWKSAENRATSAGVTSCEHGAKREMKREGGRATNGSYTTGIMMTTSYSGH</sequence>
<reference evidence="2 3" key="1">
    <citation type="journal article" date="2023" name="Mol. Biol. Evol.">
        <title>Genomics of Secondarily Temperate Adaptation in the Only Non-Antarctic Icefish.</title>
        <authorList>
            <person name="Rivera-Colon A.G."/>
            <person name="Rayamajhi N."/>
            <person name="Minhas B.F."/>
            <person name="Madrigal G."/>
            <person name="Bilyk K.T."/>
            <person name="Yoon V."/>
            <person name="Hune M."/>
            <person name="Gregory S."/>
            <person name="Cheng C.H.C."/>
            <person name="Catchen J.M."/>
        </authorList>
    </citation>
    <scope>NUCLEOTIDE SEQUENCE [LARGE SCALE GENOMIC DNA]</scope>
    <source>
        <strain evidence="2">JC2023a</strain>
    </source>
</reference>
<evidence type="ECO:0000313" key="2">
    <source>
        <dbReference type="EMBL" id="KAK5914946.1"/>
    </source>
</evidence>
<evidence type="ECO:0000256" key="1">
    <source>
        <dbReference type="SAM" id="MobiDB-lite"/>
    </source>
</evidence>
<keyword evidence="3" id="KW-1185">Reference proteome</keyword>
<dbReference type="AlphaFoldDB" id="A0AAN8HGL5"/>
<feature type="compositionally biased region" description="Basic and acidic residues" evidence="1">
    <location>
        <begin position="48"/>
        <end position="59"/>
    </location>
</feature>
<protein>
    <submittedName>
        <fullName evidence="2">Uncharacterized protein</fullName>
    </submittedName>
</protein>
<feature type="region of interest" description="Disordered" evidence="1">
    <location>
        <begin position="40"/>
        <end position="66"/>
    </location>
</feature>
<organism evidence="2 3">
    <name type="scientific">Champsocephalus esox</name>
    <name type="common">pike icefish</name>
    <dbReference type="NCBI Taxonomy" id="159716"/>
    <lineage>
        <taxon>Eukaryota</taxon>
        <taxon>Metazoa</taxon>
        <taxon>Chordata</taxon>
        <taxon>Craniata</taxon>
        <taxon>Vertebrata</taxon>
        <taxon>Euteleostomi</taxon>
        <taxon>Actinopterygii</taxon>
        <taxon>Neopterygii</taxon>
        <taxon>Teleostei</taxon>
        <taxon>Neoteleostei</taxon>
        <taxon>Acanthomorphata</taxon>
        <taxon>Eupercaria</taxon>
        <taxon>Perciformes</taxon>
        <taxon>Notothenioidei</taxon>
        <taxon>Channichthyidae</taxon>
        <taxon>Champsocephalus</taxon>
    </lineage>
</organism>
<name>A0AAN8HGL5_9TELE</name>
<dbReference type="EMBL" id="JAULUE010002046">
    <property type="protein sequence ID" value="KAK5914946.1"/>
    <property type="molecule type" value="Genomic_DNA"/>
</dbReference>
<accession>A0AAN8HGL5</accession>